<keyword evidence="1" id="KW-0812">Transmembrane</keyword>
<evidence type="ECO:0008006" key="4">
    <source>
        <dbReference type="Google" id="ProtNLM"/>
    </source>
</evidence>
<organism evidence="2 3">
    <name type="scientific">Ruminococcus callidus ATCC 27760</name>
    <dbReference type="NCBI Taxonomy" id="411473"/>
    <lineage>
        <taxon>Bacteria</taxon>
        <taxon>Bacillati</taxon>
        <taxon>Bacillota</taxon>
        <taxon>Clostridia</taxon>
        <taxon>Eubacteriales</taxon>
        <taxon>Oscillospiraceae</taxon>
        <taxon>Ruminococcus</taxon>
    </lineage>
</organism>
<accession>U2KNV3</accession>
<feature type="transmembrane region" description="Helical" evidence="1">
    <location>
        <begin position="34"/>
        <end position="61"/>
    </location>
</feature>
<dbReference type="EMBL" id="AWVF01000275">
    <property type="protein sequence ID" value="ERJ93745.1"/>
    <property type="molecule type" value="Genomic_DNA"/>
</dbReference>
<keyword evidence="1" id="KW-0472">Membrane</keyword>
<name>U2KNV3_9FIRM</name>
<evidence type="ECO:0000313" key="3">
    <source>
        <dbReference type="Proteomes" id="UP000016662"/>
    </source>
</evidence>
<dbReference type="AlphaFoldDB" id="U2KNV3"/>
<keyword evidence="3" id="KW-1185">Reference proteome</keyword>
<proteinExistence type="predicted"/>
<comment type="caution">
    <text evidence="2">The sequence shown here is derived from an EMBL/GenBank/DDBJ whole genome shotgun (WGS) entry which is preliminary data.</text>
</comment>
<feature type="transmembrane region" description="Helical" evidence="1">
    <location>
        <begin position="81"/>
        <end position="100"/>
    </location>
</feature>
<dbReference type="HOGENOM" id="CLU_1702956_0_0_9"/>
<sequence>MVFAFIKGRRKNAMQQYSNRPPFMGPEYHYDLRALIFGIVSFLFCQLPVLSVVTGIVALVYAARAKKRQWNYSRGMRRCGIILGIVGIVVCVLFSIYWGISILRTVIMLYEENQMVPAPPNPQFFEGPGTPAAIYGTIAQSSPDGFARDLHHFL</sequence>
<evidence type="ECO:0000256" key="1">
    <source>
        <dbReference type="SAM" id="Phobius"/>
    </source>
</evidence>
<gene>
    <name evidence="2" type="ORF">RUMCAL_02224</name>
</gene>
<dbReference type="PATRIC" id="fig|411473.3.peg.1837"/>
<reference evidence="2 3" key="1">
    <citation type="submission" date="2013-07" db="EMBL/GenBank/DDBJ databases">
        <authorList>
            <person name="Weinstock G."/>
            <person name="Sodergren E."/>
            <person name="Wylie T."/>
            <person name="Fulton L."/>
            <person name="Fulton R."/>
            <person name="Fronick C."/>
            <person name="O'Laughlin M."/>
            <person name="Godfrey J."/>
            <person name="Miner T."/>
            <person name="Herter B."/>
            <person name="Appelbaum E."/>
            <person name="Cordes M."/>
            <person name="Lek S."/>
            <person name="Wollam A."/>
            <person name="Pepin K.H."/>
            <person name="Palsikar V.B."/>
            <person name="Mitreva M."/>
            <person name="Wilson R.K."/>
        </authorList>
    </citation>
    <scope>NUCLEOTIDE SEQUENCE [LARGE SCALE GENOMIC DNA]</scope>
    <source>
        <strain evidence="2 3">ATCC 27760</strain>
    </source>
</reference>
<keyword evidence="1" id="KW-1133">Transmembrane helix</keyword>
<protein>
    <recommendedName>
        <fullName evidence="4">DUF4190 domain-containing protein</fullName>
    </recommendedName>
</protein>
<evidence type="ECO:0000313" key="2">
    <source>
        <dbReference type="EMBL" id="ERJ93745.1"/>
    </source>
</evidence>
<dbReference type="Proteomes" id="UP000016662">
    <property type="component" value="Unassembled WGS sequence"/>
</dbReference>